<dbReference type="EMBL" id="AP026867">
    <property type="protein sequence ID" value="BDS13516.1"/>
    <property type="molecule type" value="Genomic_DNA"/>
</dbReference>
<accession>A0A915YIC9</accession>
<dbReference type="Proteomes" id="UP001060919">
    <property type="component" value="Chromosome"/>
</dbReference>
<reference evidence="3" key="1">
    <citation type="submission" date="2022-09" db="EMBL/GenBank/DDBJ databases">
        <title>Aureispira anguillicida sp. nov., isolated from Leptocephalus of Japanese eel Anguilla japonica.</title>
        <authorList>
            <person name="Yuasa K."/>
            <person name="Mekata T."/>
            <person name="Ikunari K."/>
        </authorList>
    </citation>
    <scope>NUCLEOTIDE SEQUENCE</scope>
    <source>
        <strain evidence="3">EL160426</strain>
    </source>
</reference>
<dbReference type="AlphaFoldDB" id="A0A915YIC9"/>
<protein>
    <submittedName>
        <fullName evidence="3">T9SS type A sorting domain-containing protein</fullName>
    </submittedName>
</protein>
<name>A0A915YIC9_9BACT</name>
<dbReference type="Pfam" id="PF18962">
    <property type="entry name" value="Por_Secre_tail"/>
    <property type="match status" value="1"/>
</dbReference>
<dbReference type="KEGG" id="aup:AsAng_0042550"/>
<evidence type="ECO:0000313" key="3">
    <source>
        <dbReference type="EMBL" id="BDS13516.1"/>
    </source>
</evidence>
<feature type="domain" description="Secretion system C-terminal sorting" evidence="1">
    <location>
        <begin position="892"/>
        <end position="959"/>
    </location>
</feature>
<evidence type="ECO:0000313" key="4">
    <source>
        <dbReference type="Proteomes" id="UP001060919"/>
    </source>
</evidence>
<evidence type="ECO:0000259" key="2">
    <source>
        <dbReference type="Pfam" id="PF24595"/>
    </source>
</evidence>
<dbReference type="Pfam" id="PF24595">
    <property type="entry name" value="DUF7619"/>
    <property type="match status" value="1"/>
</dbReference>
<sequence>MKTIQLIKILLLVIWGYGNTYGQIIDRTYEIPGALDAPNVSGCNLVADGSFIVAGFETNARGFLLKVDSIGDLVWRKMFVNKHLIGDPEPTNDGGFIAQTRAYSSSSMGLVGDFFLTKFDSLGNIEYEIVDSLQGVYKNISTSIYYEKNNKVHLSYIYDELDVNSNLVLSNKVHQYTTSSGGMIGSLIDTLAVTYPTGGSYGNTFNRATNYLSWYFKDSKVLLNDGRIASIVNFERWLGSGGTTPVYNMAFCVVDSFGQIETFKYQNYIPIVGDAITYGIAETGDGGFVMVGENAQGNFLLKLDSDGDPIWMKPIASHVGLPPRLGVLDNGNIVCGQNVYDYQGNYLNPLRLNVAQRGMHVGSKAVYLAKSNGVDSIRIFIDGTLGKIYLDTIVGNIYRDLNLDCSKNGLEEGMKGIKVQAIGNLNFIAMTDSLGNYSMLVDSGTYTVSAVLPSLYWGSCPPSMTVSTNALHTTNVVNFGLQTLFECPIMTVDIGAPFIRATGGGSAYTISYCNNGTVDAINGTVEVELDPNLNVLSTTIPIASQVGNTYTFNIGNVAMNDCGSFRMQVVIDSSVAISLPISQTFCTQAHIYPDSICIPNYWNGPIIEVDATCLVDTVEFLLENVGAPMIQSLQYYVYEDNVMFRTGNTTVLGNGGTELILEPALPGKTYRIDVKQAPGFPPLLGDSMATIAIEGCNPLPNGTFNTGFITQFSNDNGGVFVAQDCQMGIAAYDPNDKAAQPEGYGSANHIYDYTKLDYRIRFQNTGNDTAFVVVVRDTISPFLDPATIQMGASSHPYTWNLSGQGVLEVTFNNIMLPDSNINEPASHGFFHYEIEQTTNNPIGSIINNTAAIYFDFNPPIFTNTTTHTVGENFVTINLSIGEIYEETVAIKVFPNPFSSVTTIQVEGEEYECLKLRVFDVTGRLVTTTQVHFDNKIELLKGNIQTGVYFYQLEGDGKLINTGKIIAQ</sequence>
<dbReference type="InterPro" id="IPR026444">
    <property type="entry name" value="Secre_tail"/>
</dbReference>
<evidence type="ECO:0000259" key="1">
    <source>
        <dbReference type="Pfam" id="PF18962"/>
    </source>
</evidence>
<organism evidence="3 4">
    <name type="scientific">Aureispira anguillae</name>
    <dbReference type="NCBI Taxonomy" id="2864201"/>
    <lineage>
        <taxon>Bacteria</taxon>
        <taxon>Pseudomonadati</taxon>
        <taxon>Bacteroidota</taxon>
        <taxon>Saprospiria</taxon>
        <taxon>Saprospirales</taxon>
        <taxon>Saprospiraceae</taxon>
        <taxon>Aureispira</taxon>
    </lineage>
</organism>
<gene>
    <name evidence="3" type="ORF">AsAng_0042550</name>
</gene>
<dbReference type="InterPro" id="IPR055353">
    <property type="entry name" value="DUF7619"/>
</dbReference>
<feature type="domain" description="DUF7619" evidence="2">
    <location>
        <begin position="733"/>
        <end position="868"/>
    </location>
</feature>
<dbReference type="RefSeq" id="WP_264788784.1">
    <property type="nucleotide sequence ID" value="NZ_AP026867.1"/>
</dbReference>
<dbReference type="NCBIfam" id="TIGR04183">
    <property type="entry name" value="Por_Secre_tail"/>
    <property type="match status" value="1"/>
</dbReference>
<proteinExistence type="predicted"/>
<keyword evidence="4" id="KW-1185">Reference proteome</keyword>